<organism evidence="2 3">
    <name type="scientific">Acidisarcina polymorpha</name>
    <dbReference type="NCBI Taxonomy" id="2211140"/>
    <lineage>
        <taxon>Bacteria</taxon>
        <taxon>Pseudomonadati</taxon>
        <taxon>Acidobacteriota</taxon>
        <taxon>Terriglobia</taxon>
        <taxon>Terriglobales</taxon>
        <taxon>Acidobacteriaceae</taxon>
        <taxon>Acidisarcina</taxon>
    </lineage>
</organism>
<evidence type="ECO:0000313" key="2">
    <source>
        <dbReference type="EMBL" id="AXC12561.1"/>
    </source>
</evidence>
<protein>
    <recommendedName>
        <fullName evidence="4">RNA chaperone Hfq</fullName>
    </recommendedName>
</protein>
<proteinExistence type="predicted"/>
<evidence type="ECO:0008006" key="4">
    <source>
        <dbReference type="Google" id="ProtNLM"/>
    </source>
</evidence>
<reference evidence="2 3" key="1">
    <citation type="journal article" date="2018" name="Front. Microbiol.">
        <title>Hydrolytic Capabilities as a Key to Environmental Success: Chitinolytic and Cellulolytic Acidobacteria From Acidic Sub-arctic Soils and Boreal Peatlands.</title>
        <authorList>
            <person name="Belova S.E."/>
            <person name="Ravin N.V."/>
            <person name="Pankratov T.A."/>
            <person name="Rakitin A.L."/>
            <person name="Ivanova A.A."/>
            <person name="Beletsky A.V."/>
            <person name="Mardanov A.V."/>
            <person name="Sinninghe Damste J.S."/>
            <person name="Dedysh S.N."/>
        </authorList>
    </citation>
    <scope>NUCLEOTIDE SEQUENCE [LARGE SCALE GENOMIC DNA]</scope>
    <source>
        <strain evidence="2 3">SBC82</strain>
    </source>
</reference>
<dbReference type="Proteomes" id="UP000253606">
    <property type="component" value="Chromosome"/>
</dbReference>
<dbReference type="Gene3D" id="2.30.30.100">
    <property type="match status" value="1"/>
</dbReference>
<dbReference type="SUPFAM" id="SSF50182">
    <property type="entry name" value="Sm-like ribonucleoproteins"/>
    <property type="match status" value="1"/>
</dbReference>
<name>A0A2Z5G079_9BACT</name>
<sequence>MRVAASAPVAVGKIPATMPTPAVTGPRKLVRPPLSENTVNARLFNRRRDSPLTAHHAAPLSANPGQESSHAEVFYFQKQIHTQTLMTIVLDDGESIEGTIEWYDQDVIKVRHGGRTLIYKSCIKYLYKSGENQKT</sequence>
<dbReference type="InterPro" id="IPR010920">
    <property type="entry name" value="LSM_dom_sf"/>
</dbReference>
<accession>A0A2Z5G079</accession>
<dbReference type="AlphaFoldDB" id="A0A2Z5G079"/>
<feature type="region of interest" description="Disordered" evidence="1">
    <location>
        <begin position="41"/>
        <end position="66"/>
    </location>
</feature>
<evidence type="ECO:0000256" key="1">
    <source>
        <dbReference type="SAM" id="MobiDB-lite"/>
    </source>
</evidence>
<keyword evidence="3" id="KW-1185">Reference proteome</keyword>
<dbReference type="EMBL" id="CP030840">
    <property type="protein sequence ID" value="AXC12561.1"/>
    <property type="molecule type" value="Genomic_DNA"/>
</dbReference>
<dbReference type="KEGG" id="abas:ACPOL_3268"/>
<gene>
    <name evidence="2" type="ORF">ACPOL_3268</name>
</gene>
<evidence type="ECO:0000313" key="3">
    <source>
        <dbReference type="Proteomes" id="UP000253606"/>
    </source>
</evidence>